<dbReference type="GO" id="GO:0140359">
    <property type="term" value="F:ABC-type transporter activity"/>
    <property type="evidence" value="ECO:0007669"/>
    <property type="project" value="InterPro"/>
</dbReference>
<dbReference type="PROSITE" id="PS50893">
    <property type="entry name" value="ABC_TRANSPORTER_2"/>
    <property type="match status" value="1"/>
</dbReference>
<feature type="domain" description="ABC transporter" evidence="12">
    <location>
        <begin position="473"/>
        <end position="706"/>
    </location>
</feature>
<dbReference type="SUPFAM" id="SSF90123">
    <property type="entry name" value="ABC transporter transmembrane region"/>
    <property type="match status" value="1"/>
</dbReference>
<evidence type="ECO:0000256" key="1">
    <source>
        <dbReference type="ARBA" id="ARBA00004651"/>
    </source>
</evidence>
<accession>A0A1I1UI49</accession>
<dbReference type="InterPro" id="IPR005074">
    <property type="entry name" value="Peptidase_C39"/>
</dbReference>
<reference evidence="16" key="1">
    <citation type="submission" date="2016-10" db="EMBL/GenBank/DDBJ databases">
        <authorList>
            <person name="Varghese N."/>
            <person name="Submissions S."/>
        </authorList>
    </citation>
    <scope>NUCLEOTIDE SEQUENCE [LARGE SCALE GENOMIC DNA]</scope>
    <source>
        <strain evidence="16">ATCC 25963</strain>
    </source>
</reference>
<evidence type="ECO:0000256" key="11">
    <source>
        <dbReference type="SAM" id="Phobius"/>
    </source>
</evidence>
<gene>
    <name evidence="15" type="ORF">SAMN02745121_01140</name>
</gene>
<evidence type="ECO:0000256" key="2">
    <source>
        <dbReference type="ARBA" id="ARBA00022448"/>
    </source>
</evidence>
<keyword evidence="10" id="KW-0080">Bacteriocin transport</keyword>
<keyword evidence="2" id="KW-0813">Transport</keyword>
<dbReference type="PROSITE" id="PS00211">
    <property type="entry name" value="ABC_TRANSPORTER_1"/>
    <property type="match status" value="1"/>
</dbReference>
<dbReference type="Proteomes" id="UP000199400">
    <property type="component" value="Unassembled WGS sequence"/>
</dbReference>
<organism evidence="15 16">
    <name type="scientific">Nannocystis exedens</name>
    <dbReference type="NCBI Taxonomy" id="54"/>
    <lineage>
        <taxon>Bacteria</taxon>
        <taxon>Pseudomonadati</taxon>
        <taxon>Myxococcota</taxon>
        <taxon>Polyangia</taxon>
        <taxon>Nannocystales</taxon>
        <taxon>Nannocystaceae</taxon>
        <taxon>Nannocystis</taxon>
    </lineage>
</organism>
<evidence type="ECO:0000259" key="12">
    <source>
        <dbReference type="PROSITE" id="PS50893"/>
    </source>
</evidence>
<evidence type="ECO:0000256" key="6">
    <source>
        <dbReference type="ARBA" id="ARBA00022840"/>
    </source>
</evidence>
<evidence type="ECO:0000256" key="5">
    <source>
        <dbReference type="ARBA" id="ARBA00022741"/>
    </source>
</evidence>
<dbReference type="GO" id="GO:0043213">
    <property type="term" value="P:bacteriocin transport"/>
    <property type="evidence" value="ECO:0007669"/>
    <property type="project" value="UniProtKB-KW"/>
</dbReference>
<dbReference type="GO" id="GO:0008233">
    <property type="term" value="F:peptidase activity"/>
    <property type="evidence" value="ECO:0007669"/>
    <property type="project" value="InterPro"/>
</dbReference>
<evidence type="ECO:0000256" key="7">
    <source>
        <dbReference type="ARBA" id="ARBA00022927"/>
    </source>
</evidence>
<dbReference type="FunFam" id="3.40.50.300:FF:000299">
    <property type="entry name" value="ABC transporter ATP-binding protein/permease"/>
    <property type="match status" value="1"/>
</dbReference>
<keyword evidence="4 11" id="KW-0812">Transmembrane</keyword>
<feature type="transmembrane region" description="Helical" evidence="11">
    <location>
        <begin position="295"/>
        <end position="313"/>
    </location>
</feature>
<feature type="transmembrane region" description="Helical" evidence="11">
    <location>
        <begin position="159"/>
        <end position="184"/>
    </location>
</feature>
<keyword evidence="3" id="KW-1003">Cell membrane</keyword>
<dbReference type="STRING" id="54.SAMN02745121_01140"/>
<feature type="transmembrane region" description="Helical" evidence="11">
    <location>
        <begin position="196"/>
        <end position="215"/>
    </location>
</feature>
<evidence type="ECO:0000313" key="16">
    <source>
        <dbReference type="Proteomes" id="UP000199400"/>
    </source>
</evidence>
<dbReference type="GO" id="GO:0005886">
    <property type="term" value="C:plasma membrane"/>
    <property type="evidence" value="ECO:0007669"/>
    <property type="project" value="UniProtKB-SubCell"/>
</dbReference>
<dbReference type="GO" id="GO:0034040">
    <property type="term" value="F:ATPase-coupled lipid transmembrane transporter activity"/>
    <property type="evidence" value="ECO:0007669"/>
    <property type="project" value="TreeGrafter"/>
</dbReference>
<dbReference type="OrthoDB" id="9760168at2"/>
<dbReference type="GO" id="GO:0016887">
    <property type="term" value="F:ATP hydrolysis activity"/>
    <property type="evidence" value="ECO:0007669"/>
    <property type="project" value="InterPro"/>
</dbReference>
<dbReference type="Gene3D" id="3.40.50.300">
    <property type="entry name" value="P-loop containing nucleotide triphosphate hydrolases"/>
    <property type="match status" value="1"/>
</dbReference>
<dbReference type="PROSITE" id="PS50990">
    <property type="entry name" value="PEPTIDASE_C39"/>
    <property type="match status" value="1"/>
</dbReference>
<keyword evidence="5" id="KW-0547">Nucleotide-binding</keyword>
<dbReference type="Gene3D" id="3.90.70.10">
    <property type="entry name" value="Cysteine proteinases"/>
    <property type="match status" value="1"/>
</dbReference>
<dbReference type="InterPro" id="IPR017871">
    <property type="entry name" value="ABC_transporter-like_CS"/>
</dbReference>
<evidence type="ECO:0000256" key="4">
    <source>
        <dbReference type="ARBA" id="ARBA00022692"/>
    </source>
</evidence>
<dbReference type="InterPro" id="IPR036640">
    <property type="entry name" value="ABC1_TM_sf"/>
</dbReference>
<proteinExistence type="predicted"/>
<feature type="transmembrane region" description="Helical" evidence="11">
    <location>
        <begin position="268"/>
        <end position="289"/>
    </location>
</feature>
<dbReference type="Pfam" id="PF03412">
    <property type="entry name" value="Peptidase_C39"/>
    <property type="match status" value="1"/>
</dbReference>
<evidence type="ECO:0000259" key="14">
    <source>
        <dbReference type="PROSITE" id="PS50990"/>
    </source>
</evidence>
<dbReference type="Pfam" id="PF00664">
    <property type="entry name" value="ABC_membrane"/>
    <property type="match status" value="1"/>
</dbReference>
<name>A0A1I1UI49_9BACT</name>
<keyword evidence="9 11" id="KW-0472">Membrane</keyword>
<comment type="subcellular location">
    <subcellularLocation>
        <location evidence="1">Cell membrane</location>
        <topology evidence="1">Multi-pass membrane protein</topology>
    </subcellularLocation>
</comment>
<dbReference type="InterPro" id="IPR011527">
    <property type="entry name" value="ABC1_TM_dom"/>
</dbReference>
<evidence type="ECO:0000313" key="15">
    <source>
        <dbReference type="EMBL" id="SFD68433.1"/>
    </source>
</evidence>
<dbReference type="EMBL" id="FOMX01000003">
    <property type="protein sequence ID" value="SFD68433.1"/>
    <property type="molecule type" value="Genomic_DNA"/>
</dbReference>
<sequence>MSVAVPFIPQTTAADCGAACLAMVLAFYGRRVGRDHVHRSLGTGRDGASALAVLRAAERWGLVGRGVRLPAAAASRLAPASVLHWEGKHFVVLERAEAGRVVLVDPALGRRELDADAFARGFSGLALELSPGPDFTMAPEQAPSPTWLELRRSLRGSGVLGRLALASGGLVALSLAGPLTISHIVARAGAGDPGLAAWGLVVLAFAAGQYVSFVARERLLSRLRLHLDRRLASGLFSHLMRLPWSFFAVRPSSDLALRFTALAPVRALLAQVAAAILTDGALVVLYLAVLSFWSWPMALAAIALSLVQVLVAMRARAVGERLSARQIATQAQAQGYQWRALAALPALKAMGSEGVALERWHGLHAEAHAAEAERDRHGAGVDGLLHALRVATPLLLVWFGATQVASGALELGPMLGSTYLAMSFLAPIGSLVASLGRLPQVAGHIERIDDVLRAAPEVAPAGAHAPAAIAGAIELTDVGFAYDDHSPAVVRGVSLSLQPGERLCLVGRSGAGKSSLAALLLGLVRPTAGTIAIDGVPLARLDAGALRRCTGVVTQGAALLDGTIRDNIVVGAPGADGVDVIAAAQIAAIHDDILAMPMGYDTVLVDGGANLSGGQRQRIALARALVRRPSLLLLDEATSALDPATEAEVLGNLKNLGCTTILIAHRPSVAALCDRVAVLERGRLVEFGAPADLLAQGGAYRALMQL</sequence>
<evidence type="ECO:0000256" key="3">
    <source>
        <dbReference type="ARBA" id="ARBA00022475"/>
    </source>
</evidence>
<dbReference type="SMART" id="SM00382">
    <property type="entry name" value="AAA"/>
    <property type="match status" value="1"/>
</dbReference>
<keyword evidence="8 11" id="KW-1133">Transmembrane helix</keyword>
<dbReference type="InterPro" id="IPR039421">
    <property type="entry name" value="Type_1_exporter"/>
</dbReference>
<dbReference type="SUPFAM" id="SSF52540">
    <property type="entry name" value="P-loop containing nucleoside triphosphate hydrolases"/>
    <property type="match status" value="1"/>
</dbReference>
<dbReference type="GO" id="GO:0005524">
    <property type="term" value="F:ATP binding"/>
    <property type="evidence" value="ECO:0007669"/>
    <property type="project" value="UniProtKB-KW"/>
</dbReference>
<feature type="domain" description="Peptidase C39" evidence="14">
    <location>
        <begin position="10"/>
        <end position="129"/>
    </location>
</feature>
<dbReference type="Gene3D" id="1.20.1560.10">
    <property type="entry name" value="ABC transporter type 1, transmembrane domain"/>
    <property type="match status" value="1"/>
</dbReference>
<feature type="transmembrane region" description="Helical" evidence="11">
    <location>
        <begin position="384"/>
        <end position="405"/>
    </location>
</feature>
<feature type="domain" description="ABC transmembrane type-1" evidence="13">
    <location>
        <begin position="163"/>
        <end position="440"/>
    </location>
</feature>
<keyword evidence="7" id="KW-0653">Protein transport</keyword>
<protein>
    <submittedName>
        <fullName evidence="15">ABC-type bacteriocin/lantibiotic exporter, contains an N-terminal double-glycine peptidase domain</fullName>
    </submittedName>
</protein>
<dbReference type="PROSITE" id="PS50929">
    <property type="entry name" value="ABC_TM1F"/>
    <property type="match status" value="1"/>
</dbReference>
<evidence type="ECO:0000256" key="9">
    <source>
        <dbReference type="ARBA" id="ARBA00023136"/>
    </source>
</evidence>
<evidence type="ECO:0000256" key="10">
    <source>
        <dbReference type="ARBA" id="ARBA00043264"/>
    </source>
</evidence>
<dbReference type="InterPro" id="IPR003439">
    <property type="entry name" value="ABC_transporter-like_ATP-bd"/>
</dbReference>
<evidence type="ECO:0000259" key="13">
    <source>
        <dbReference type="PROSITE" id="PS50929"/>
    </source>
</evidence>
<feature type="transmembrane region" description="Helical" evidence="11">
    <location>
        <begin position="12"/>
        <end position="29"/>
    </location>
</feature>
<dbReference type="GO" id="GO:0015031">
    <property type="term" value="P:protein transport"/>
    <property type="evidence" value="ECO:0007669"/>
    <property type="project" value="UniProtKB-KW"/>
</dbReference>
<keyword evidence="16" id="KW-1185">Reference proteome</keyword>
<dbReference type="InterPro" id="IPR027417">
    <property type="entry name" value="P-loop_NTPase"/>
</dbReference>
<dbReference type="AlphaFoldDB" id="A0A1I1UI49"/>
<dbReference type="InterPro" id="IPR003593">
    <property type="entry name" value="AAA+_ATPase"/>
</dbReference>
<dbReference type="Pfam" id="PF00005">
    <property type="entry name" value="ABC_tran"/>
    <property type="match status" value="1"/>
</dbReference>
<dbReference type="RefSeq" id="WP_100792774.1">
    <property type="nucleotide sequence ID" value="NZ_FOMX01000003.1"/>
</dbReference>
<dbReference type="PANTHER" id="PTHR24221:SF654">
    <property type="entry name" value="ATP-BINDING CASSETTE SUB-FAMILY B MEMBER 6"/>
    <property type="match status" value="1"/>
</dbReference>
<dbReference type="GO" id="GO:0006508">
    <property type="term" value="P:proteolysis"/>
    <property type="evidence" value="ECO:0007669"/>
    <property type="project" value="InterPro"/>
</dbReference>
<keyword evidence="6" id="KW-0067">ATP-binding</keyword>
<dbReference type="PANTHER" id="PTHR24221">
    <property type="entry name" value="ATP-BINDING CASSETTE SUB-FAMILY B"/>
    <property type="match status" value="1"/>
</dbReference>
<evidence type="ECO:0000256" key="8">
    <source>
        <dbReference type="ARBA" id="ARBA00022989"/>
    </source>
</evidence>